<dbReference type="PANTHER" id="PTHR11884">
    <property type="entry name" value="SELECTIN LIGAND RELATED"/>
    <property type="match status" value="1"/>
</dbReference>
<organism evidence="2 3">
    <name type="scientific">Paralimibaculum aggregatum</name>
    <dbReference type="NCBI Taxonomy" id="3036245"/>
    <lineage>
        <taxon>Bacteria</taxon>
        <taxon>Pseudomonadati</taxon>
        <taxon>Pseudomonadota</taxon>
        <taxon>Alphaproteobacteria</taxon>
        <taxon>Rhodobacterales</taxon>
        <taxon>Paracoccaceae</taxon>
        <taxon>Paralimibaculum</taxon>
    </lineage>
</organism>
<keyword evidence="3" id="KW-1185">Reference proteome</keyword>
<dbReference type="RefSeq" id="WP_285670216.1">
    <property type="nucleotide sequence ID" value="NZ_BSYI01000004.1"/>
</dbReference>
<name>A0ABQ6LDY2_9RHOB</name>
<protein>
    <recommendedName>
        <fullName evidence="4">Cysteine rich repeat protein</fullName>
    </recommendedName>
</protein>
<evidence type="ECO:0000313" key="3">
    <source>
        <dbReference type="Proteomes" id="UP001239909"/>
    </source>
</evidence>
<dbReference type="InterPro" id="IPR039728">
    <property type="entry name" value="GLG1"/>
</dbReference>
<feature type="chain" id="PRO_5046260021" description="Cysteine rich repeat protein" evidence="1">
    <location>
        <begin position="26"/>
        <end position="136"/>
    </location>
</feature>
<dbReference type="Pfam" id="PF00839">
    <property type="entry name" value="Cys_rich_FGFR"/>
    <property type="match status" value="2"/>
</dbReference>
<sequence>MARISALTAAALGLGLSLAGPEALAADVIGACSGDIENHCMDVEPGDGRLVACLYAHEDQLSDECDATVAEMADLLDLFFERVRHVTQECGEDIRTHCAGVAVGEGRIFACLKDQGAAISAGCTAVLDQVSLELAD</sequence>
<dbReference type="InterPro" id="IPR001893">
    <property type="entry name" value="Cys-rich_GLG1_repeat"/>
</dbReference>
<proteinExistence type="predicted"/>
<evidence type="ECO:0008006" key="4">
    <source>
        <dbReference type="Google" id="ProtNLM"/>
    </source>
</evidence>
<accession>A0ABQ6LDY2</accession>
<reference evidence="2 3" key="1">
    <citation type="submission" date="2023-04" db="EMBL/GenBank/DDBJ databases">
        <title>Marinoamorphus aggregata gen. nov., sp. Nov., isolate from tissue of brittle star Ophioplocus japonicus.</title>
        <authorList>
            <person name="Kawano K."/>
            <person name="Sawayama S."/>
            <person name="Nakagawa S."/>
        </authorList>
    </citation>
    <scope>NUCLEOTIDE SEQUENCE [LARGE SCALE GENOMIC DNA]</scope>
    <source>
        <strain evidence="2 3">NKW23</strain>
    </source>
</reference>
<comment type="caution">
    <text evidence="2">The sequence shown here is derived from an EMBL/GenBank/DDBJ whole genome shotgun (WGS) entry which is preliminary data.</text>
</comment>
<feature type="signal peptide" evidence="1">
    <location>
        <begin position="1"/>
        <end position="25"/>
    </location>
</feature>
<gene>
    <name evidence="2" type="ORF">LNKW23_07690</name>
</gene>
<evidence type="ECO:0000256" key="1">
    <source>
        <dbReference type="SAM" id="SignalP"/>
    </source>
</evidence>
<dbReference type="Proteomes" id="UP001239909">
    <property type="component" value="Unassembled WGS sequence"/>
</dbReference>
<dbReference type="EMBL" id="BSYI01000004">
    <property type="protein sequence ID" value="GMG81556.1"/>
    <property type="molecule type" value="Genomic_DNA"/>
</dbReference>
<keyword evidence="1" id="KW-0732">Signal</keyword>
<dbReference type="PANTHER" id="PTHR11884:SF1">
    <property type="entry name" value="GOLGI APPARATUS PROTEIN 1"/>
    <property type="match status" value="1"/>
</dbReference>
<evidence type="ECO:0000313" key="2">
    <source>
        <dbReference type="EMBL" id="GMG81556.1"/>
    </source>
</evidence>